<keyword evidence="5 9" id="KW-0653">Protein transport</keyword>
<dbReference type="EMBL" id="CP036426">
    <property type="protein sequence ID" value="QDV37019.1"/>
    <property type="molecule type" value="Genomic_DNA"/>
</dbReference>
<keyword evidence="12" id="KW-1185">Reference proteome</keyword>
<organism evidence="11 12">
    <name type="scientific">Tautonia plasticadhaerens</name>
    <dbReference type="NCBI Taxonomy" id="2527974"/>
    <lineage>
        <taxon>Bacteria</taxon>
        <taxon>Pseudomonadati</taxon>
        <taxon>Planctomycetota</taxon>
        <taxon>Planctomycetia</taxon>
        <taxon>Isosphaerales</taxon>
        <taxon>Isosphaeraceae</taxon>
        <taxon>Tautonia</taxon>
    </lineage>
</organism>
<keyword evidence="6 9" id="KW-1133">Transmembrane helix</keyword>
<dbReference type="PANTHER" id="PTHR42982:SF1">
    <property type="entry name" value="SEC-INDEPENDENT PROTEIN TRANSLOCASE PROTEIN TATA"/>
    <property type="match status" value="1"/>
</dbReference>
<evidence type="ECO:0000256" key="6">
    <source>
        <dbReference type="ARBA" id="ARBA00022989"/>
    </source>
</evidence>
<dbReference type="InterPro" id="IPR003369">
    <property type="entry name" value="TatA/B/E"/>
</dbReference>
<protein>
    <recommendedName>
        <fullName evidence="9">Sec-independent protein translocase protein TatA</fullName>
    </recommendedName>
</protein>
<keyword evidence="2 9" id="KW-0813">Transport</keyword>
<evidence type="ECO:0000256" key="10">
    <source>
        <dbReference type="SAM" id="MobiDB-lite"/>
    </source>
</evidence>
<dbReference type="Gene3D" id="1.20.5.3310">
    <property type="match status" value="1"/>
</dbReference>
<dbReference type="GO" id="GO:0033281">
    <property type="term" value="C:TAT protein transport complex"/>
    <property type="evidence" value="ECO:0007669"/>
    <property type="project" value="UniProtKB-UniRule"/>
</dbReference>
<evidence type="ECO:0000313" key="11">
    <source>
        <dbReference type="EMBL" id="QDV37019.1"/>
    </source>
</evidence>
<keyword evidence="4 9" id="KW-0812">Transmembrane</keyword>
<evidence type="ECO:0000256" key="1">
    <source>
        <dbReference type="ARBA" id="ARBA00004162"/>
    </source>
</evidence>
<evidence type="ECO:0000256" key="5">
    <source>
        <dbReference type="ARBA" id="ARBA00022927"/>
    </source>
</evidence>
<feature type="compositionally biased region" description="Basic and acidic residues" evidence="10">
    <location>
        <begin position="66"/>
        <end position="77"/>
    </location>
</feature>
<feature type="region of interest" description="Disordered" evidence="10">
    <location>
        <begin position="57"/>
        <end position="77"/>
    </location>
</feature>
<comment type="subunit">
    <text evidence="9">Forms a complex with TatC.</text>
</comment>
<feature type="transmembrane region" description="Helical" evidence="9">
    <location>
        <begin position="6"/>
        <end position="30"/>
    </location>
</feature>
<dbReference type="KEGG" id="tpla:ElP_49520"/>
<comment type="function">
    <text evidence="9">Part of the twin-arginine translocation (Tat) system that transports large folded proteins containing a characteristic twin-arginine motif in their signal peptide across membranes. TatA could form the protein-conducting channel of the Tat system.</text>
</comment>
<comment type="similarity">
    <text evidence="9">Belongs to the TatA/E family.</text>
</comment>
<dbReference type="InterPro" id="IPR006312">
    <property type="entry name" value="TatA/E"/>
</dbReference>
<evidence type="ECO:0000256" key="2">
    <source>
        <dbReference type="ARBA" id="ARBA00022448"/>
    </source>
</evidence>
<dbReference type="Pfam" id="PF02416">
    <property type="entry name" value="TatA_B_E"/>
    <property type="match status" value="1"/>
</dbReference>
<gene>
    <name evidence="9" type="primary">tatA</name>
    <name evidence="11" type="ORF">ElP_49520</name>
</gene>
<keyword evidence="7 9" id="KW-0811">Translocation</keyword>
<reference evidence="11 12" key="1">
    <citation type="submission" date="2019-02" db="EMBL/GenBank/DDBJ databases">
        <title>Deep-cultivation of Planctomycetes and their phenomic and genomic characterization uncovers novel biology.</title>
        <authorList>
            <person name="Wiegand S."/>
            <person name="Jogler M."/>
            <person name="Boedeker C."/>
            <person name="Pinto D."/>
            <person name="Vollmers J."/>
            <person name="Rivas-Marin E."/>
            <person name="Kohn T."/>
            <person name="Peeters S.H."/>
            <person name="Heuer A."/>
            <person name="Rast P."/>
            <person name="Oberbeckmann S."/>
            <person name="Bunk B."/>
            <person name="Jeske O."/>
            <person name="Meyerdierks A."/>
            <person name="Storesund J.E."/>
            <person name="Kallscheuer N."/>
            <person name="Luecker S."/>
            <person name="Lage O.M."/>
            <person name="Pohl T."/>
            <person name="Merkel B.J."/>
            <person name="Hornburger P."/>
            <person name="Mueller R.-W."/>
            <person name="Bruemmer F."/>
            <person name="Labrenz M."/>
            <person name="Spormann A.M."/>
            <person name="Op den Camp H."/>
            <person name="Overmann J."/>
            <person name="Amann R."/>
            <person name="Jetten M.S.M."/>
            <person name="Mascher T."/>
            <person name="Medema M.H."/>
            <person name="Devos D.P."/>
            <person name="Kaster A.-K."/>
            <person name="Ovreas L."/>
            <person name="Rohde M."/>
            <person name="Galperin M.Y."/>
            <person name="Jogler C."/>
        </authorList>
    </citation>
    <scope>NUCLEOTIDE SEQUENCE [LARGE SCALE GENOMIC DNA]</scope>
    <source>
        <strain evidence="11 12">ElP</strain>
    </source>
</reference>
<evidence type="ECO:0000256" key="3">
    <source>
        <dbReference type="ARBA" id="ARBA00022475"/>
    </source>
</evidence>
<accession>A0A518H832</accession>
<dbReference type="HAMAP" id="MF_00236">
    <property type="entry name" value="TatA_E"/>
    <property type="match status" value="1"/>
</dbReference>
<evidence type="ECO:0000256" key="8">
    <source>
        <dbReference type="ARBA" id="ARBA00023136"/>
    </source>
</evidence>
<keyword evidence="3 9" id="KW-1003">Cell membrane</keyword>
<evidence type="ECO:0000313" key="12">
    <source>
        <dbReference type="Proteomes" id="UP000317835"/>
    </source>
</evidence>
<dbReference type="RefSeq" id="WP_231749238.1">
    <property type="nucleotide sequence ID" value="NZ_CP036426.1"/>
</dbReference>
<comment type="subcellular location">
    <subcellularLocation>
        <location evidence="1 9">Cell membrane</location>
        <topology evidence="1 9">Single-pass membrane protein</topology>
    </subcellularLocation>
</comment>
<evidence type="ECO:0000256" key="4">
    <source>
        <dbReference type="ARBA" id="ARBA00022692"/>
    </source>
</evidence>
<keyword evidence="8 9" id="KW-0472">Membrane</keyword>
<dbReference type="GO" id="GO:0008320">
    <property type="term" value="F:protein transmembrane transporter activity"/>
    <property type="evidence" value="ECO:0007669"/>
    <property type="project" value="UniProtKB-UniRule"/>
</dbReference>
<dbReference type="AlphaFoldDB" id="A0A518H832"/>
<proteinExistence type="inferred from homology"/>
<evidence type="ECO:0000256" key="9">
    <source>
        <dbReference type="HAMAP-Rule" id="MF_00236"/>
    </source>
</evidence>
<dbReference type="PANTHER" id="PTHR42982">
    <property type="entry name" value="SEC-INDEPENDENT PROTEIN TRANSLOCASE PROTEIN TATA"/>
    <property type="match status" value="1"/>
</dbReference>
<dbReference type="Proteomes" id="UP000317835">
    <property type="component" value="Chromosome"/>
</dbReference>
<name>A0A518H832_9BACT</name>
<dbReference type="GO" id="GO:0043953">
    <property type="term" value="P:protein transport by the Tat complex"/>
    <property type="evidence" value="ECO:0007669"/>
    <property type="project" value="UniProtKB-UniRule"/>
</dbReference>
<evidence type="ECO:0000256" key="7">
    <source>
        <dbReference type="ARBA" id="ARBA00023010"/>
    </source>
</evidence>
<sequence length="77" mass="8424">MFQDLFTVALLPSFGPWELAVIGMVSLLIFGNRLPSVMRSLGKSVVEFKKGMNSIEEEVDEASNADPKKPEPAVKDA</sequence>